<keyword evidence="1" id="KW-0812">Transmembrane</keyword>
<dbReference type="PANTHER" id="PTHR33390">
    <property type="entry name" value="STRESS UP-REGULATED NOD 19 PROTEIN"/>
    <property type="match status" value="1"/>
</dbReference>
<feature type="chain" id="PRO_5043158270" description="Stress up-regulated Nod 19" evidence="2">
    <location>
        <begin position="18"/>
        <end position="442"/>
    </location>
</feature>
<gene>
    <name evidence="4" type="primary">LOC112283399</name>
    <name evidence="3" type="ORF">PHYPA_008619</name>
</gene>
<evidence type="ECO:0000256" key="2">
    <source>
        <dbReference type="SAM" id="SignalP"/>
    </source>
</evidence>
<evidence type="ECO:0000313" key="5">
    <source>
        <dbReference type="Proteomes" id="UP000006727"/>
    </source>
</evidence>
<dbReference type="OrthoDB" id="1923469at2759"/>
<keyword evidence="5" id="KW-1185">Reference proteome</keyword>
<dbReference type="KEGG" id="ppp:112283399"/>
<organism evidence="3">
    <name type="scientific">Physcomitrium patens</name>
    <name type="common">Spreading-leaved earth moss</name>
    <name type="synonym">Physcomitrella patens</name>
    <dbReference type="NCBI Taxonomy" id="3218"/>
    <lineage>
        <taxon>Eukaryota</taxon>
        <taxon>Viridiplantae</taxon>
        <taxon>Streptophyta</taxon>
        <taxon>Embryophyta</taxon>
        <taxon>Bryophyta</taxon>
        <taxon>Bryophytina</taxon>
        <taxon>Bryopsida</taxon>
        <taxon>Funariidae</taxon>
        <taxon>Funariales</taxon>
        <taxon>Funariaceae</taxon>
        <taxon>Physcomitrium</taxon>
    </lineage>
</organism>
<dbReference type="Proteomes" id="UP000006727">
    <property type="component" value="Chromosome 6"/>
</dbReference>
<dbReference type="FunCoup" id="A0A2K1KEN6">
    <property type="interactions" value="422"/>
</dbReference>
<dbReference type="PANTHER" id="PTHR33390:SF1">
    <property type="entry name" value="STRESS UP-REGULATED NOD 19 PROTEIN"/>
    <property type="match status" value="1"/>
</dbReference>
<dbReference type="InterPro" id="IPR011692">
    <property type="entry name" value="Stress_up-reg_Nod19"/>
</dbReference>
<feature type="signal peptide" evidence="2">
    <location>
        <begin position="1"/>
        <end position="17"/>
    </location>
</feature>
<keyword evidence="2" id="KW-0732">Signal</keyword>
<dbReference type="PaxDb" id="3218-PP1S252_55V6.1"/>
<dbReference type="EMBL" id="ABEU02000006">
    <property type="protein sequence ID" value="PNR52245.1"/>
    <property type="molecule type" value="Genomic_DNA"/>
</dbReference>
<evidence type="ECO:0000313" key="4">
    <source>
        <dbReference type="EnsemblPlants" id="Pp3c6_7090V3.1"/>
    </source>
</evidence>
<dbReference type="EnsemblPlants" id="Pp3c6_7090V3.1">
    <property type="protein sequence ID" value="Pp3c6_7090V3.1"/>
    <property type="gene ID" value="Pp3c6_7090"/>
</dbReference>
<dbReference type="GeneID" id="112283399"/>
<reference evidence="3 5" key="1">
    <citation type="journal article" date="2008" name="Science">
        <title>The Physcomitrella genome reveals evolutionary insights into the conquest of land by plants.</title>
        <authorList>
            <person name="Rensing S."/>
            <person name="Lang D."/>
            <person name="Zimmer A."/>
            <person name="Terry A."/>
            <person name="Salamov A."/>
            <person name="Shapiro H."/>
            <person name="Nishiyama T."/>
            <person name="Perroud P.-F."/>
            <person name="Lindquist E."/>
            <person name="Kamisugi Y."/>
            <person name="Tanahashi T."/>
            <person name="Sakakibara K."/>
            <person name="Fujita T."/>
            <person name="Oishi K."/>
            <person name="Shin-I T."/>
            <person name="Kuroki Y."/>
            <person name="Toyoda A."/>
            <person name="Suzuki Y."/>
            <person name="Hashimoto A."/>
            <person name="Yamaguchi K."/>
            <person name="Sugano A."/>
            <person name="Kohara Y."/>
            <person name="Fujiyama A."/>
            <person name="Anterola A."/>
            <person name="Aoki S."/>
            <person name="Ashton N."/>
            <person name="Barbazuk W.B."/>
            <person name="Barker E."/>
            <person name="Bennetzen J."/>
            <person name="Bezanilla M."/>
            <person name="Blankenship R."/>
            <person name="Cho S.H."/>
            <person name="Dutcher S."/>
            <person name="Estelle M."/>
            <person name="Fawcett J.A."/>
            <person name="Gundlach H."/>
            <person name="Hanada K."/>
            <person name="Heyl A."/>
            <person name="Hicks K.A."/>
            <person name="Hugh J."/>
            <person name="Lohr M."/>
            <person name="Mayer K."/>
            <person name="Melkozernov A."/>
            <person name="Murata T."/>
            <person name="Nelson D."/>
            <person name="Pils B."/>
            <person name="Prigge M."/>
            <person name="Reiss B."/>
            <person name="Renner T."/>
            <person name="Rombauts S."/>
            <person name="Rushton P."/>
            <person name="Sanderfoot A."/>
            <person name="Schween G."/>
            <person name="Shiu S.-H."/>
            <person name="Stueber K."/>
            <person name="Theodoulou F.L."/>
            <person name="Tu H."/>
            <person name="Van de Peer Y."/>
            <person name="Verrier P.J."/>
            <person name="Waters E."/>
            <person name="Wood A."/>
            <person name="Yang L."/>
            <person name="Cove D."/>
            <person name="Cuming A."/>
            <person name="Hasebe M."/>
            <person name="Lucas S."/>
            <person name="Mishler D.B."/>
            <person name="Reski R."/>
            <person name="Grigoriev I."/>
            <person name="Quatrano R.S."/>
            <person name="Boore J.L."/>
        </authorList>
    </citation>
    <scope>NUCLEOTIDE SEQUENCE [LARGE SCALE GENOMIC DNA]</scope>
    <source>
        <strain evidence="4 5">cv. Gransden 2004</strain>
    </source>
</reference>
<reference evidence="4" key="3">
    <citation type="submission" date="2020-12" db="UniProtKB">
        <authorList>
            <consortium name="EnsemblPlants"/>
        </authorList>
    </citation>
    <scope>IDENTIFICATION</scope>
</reference>
<reference evidence="3 5" key="2">
    <citation type="journal article" date="2018" name="Plant J.">
        <title>The Physcomitrella patens chromosome-scale assembly reveals moss genome structure and evolution.</title>
        <authorList>
            <person name="Lang D."/>
            <person name="Ullrich K.K."/>
            <person name="Murat F."/>
            <person name="Fuchs J."/>
            <person name="Jenkins J."/>
            <person name="Haas F.B."/>
            <person name="Piednoel M."/>
            <person name="Gundlach H."/>
            <person name="Van Bel M."/>
            <person name="Meyberg R."/>
            <person name="Vives C."/>
            <person name="Morata J."/>
            <person name="Symeonidi A."/>
            <person name="Hiss M."/>
            <person name="Muchero W."/>
            <person name="Kamisugi Y."/>
            <person name="Saleh O."/>
            <person name="Blanc G."/>
            <person name="Decker E.L."/>
            <person name="van Gessel N."/>
            <person name="Grimwood J."/>
            <person name="Hayes R.D."/>
            <person name="Graham S.W."/>
            <person name="Gunter L.E."/>
            <person name="McDaniel S.F."/>
            <person name="Hoernstein S.N.W."/>
            <person name="Larsson A."/>
            <person name="Li F.W."/>
            <person name="Perroud P.F."/>
            <person name="Phillips J."/>
            <person name="Ranjan P."/>
            <person name="Rokshar D.S."/>
            <person name="Rothfels C.J."/>
            <person name="Schneider L."/>
            <person name="Shu S."/>
            <person name="Stevenson D.W."/>
            <person name="Thummler F."/>
            <person name="Tillich M."/>
            <person name="Villarreal Aguilar J.C."/>
            <person name="Widiez T."/>
            <person name="Wong G.K."/>
            <person name="Wymore A."/>
            <person name="Zhang Y."/>
            <person name="Zimmer A.D."/>
            <person name="Quatrano R.S."/>
            <person name="Mayer K.F.X."/>
            <person name="Goodstein D."/>
            <person name="Casacuberta J.M."/>
            <person name="Vandepoele K."/>
            <person name="Reski R."/>
            <person name="Cuming A.C."/>
            <person name="Tuskan G.A."/>
            <person name="Maumus F."/>
            <person name="Salse J."/>
            <person name="Schmutz J."/>
            <person name="Rensing S.A."/>
        </authorList>
    </citation>
    <scope>NUCLEOTIDE SEQUENCE [LARGE SCALE GENOMIC DNA]</scope>
    <source>
        <strain evidence="4 5">cv. Gransden 2004</strain>
    </source>
</reference>
<dbReference type="Pfam" id="PF07712">
    <property type="entry name" value="SURNod19"/>
    <property type="match status" value="1"/>
</dbReference>
<protein>
    <recommendedName>
        <fullName evidence="6">Stress up-regulated Nod 19</fullName>
    </recommendedName>
</protein>
<name>A0A2K1KEN6_PHYPA</name>
<sequence length="442" mass="49024">MGCGGLVAMTMVVRVVGLLVTMVIMQSGGATGGVRESLIKPVVEMRCESINGTRKREFVTRAMSFKPGTVHNLFFFVDAPEGRFATRDFLAEMVLEDATTPVPLYDTYLHHWLMYEYAVPKNDSDAHKHDLMEELQSDPLGQLKVSARHKDRKRLTEYPGAPDTWFLIQQFGVGAETRHTNTKMPAPYGFEGGDRFGEDYESVWVLNVHAIDTRGAISRMSCTECRCDVFDFNKTGAVILPEGYHGGLACCHDETHCLVKNEFQGETGMKLARNLRFRYTWSWTPWDECVQPLTNVRLDVTEIGFGEQLEYEVGACESNDPNDEVCIDTKVSYQRSPVSGPLISAVGHFHASGISASIWSKDGTLLCESLPIYGQGHSVGNESGYVVGITSCWPPADTGVPYYITKNEMLKFVVKYSMVDGPHTGLMGLINLKIATGRTGLV</sequence>
<dbReference type="EnsemblPlants" id="Pp3c6_7090V3.2">
    <property type="protein sequence ID" value="Pp3c6_7090V3.2"/>
    <property type="gene ID" value="Pp3c6_7090"/>
</dbReference>
<dbReference type="AlphaFoldDB" id="A0A2K1KEN6"/>
<dbReference type="OMA" id="ETHCLVK"/>
<feature type="transmembrane region" description="Helical" evidence="1">
    <location>
        <begin position="6"/>
        <end position="25"/>
    </location>
</feature>
<keyword evidence="1" id="KW-1133">Transmembrane helix</keyword>
<dbReference type="Gramene" id="Pp3c6_7090V3.1">
    <property type="protein sequence ID" value="Pp3c6_7090V3.1"/>
    <property type="gene ID" value="Pp3c6_7090"/>
</dbReference>
<dbReference type="STRING" id="3218.A0A2K1KEN6"/>
<keyword evidence="1" id="KW-0472">Membrane</keyword>
<dbReference type="RefSeq" id="XP_024377786.1">
    <property type="nucleotide sequence ID" value="XM_024522018.2"/>
</dbReference>
<evidence type="ECO:0000313" key="3">
    <source>
        <dbReference type="EMBL" id="PNR52245.1"/>
    </source>
</evidence>
<proteinExistence type="predicted"/>
<evidence type="ECO:0008006" key="6">
    <source>
        <dbReference type="Google" id="ProtNLM"/>
    </source>
</evidence>
<dbReference type="Gramene" id="Pp3c6_7090V3.2">
    <property type="protein sequence ID" value="Pp3c6_7090V3.2"/>
    <property type="gene ID" value="Pp3c6_7090"/>
</dbReference>
<accession>A0A2K1KEN6</accession>
<evidence type="ECO:0000256" key="1">
    <source>
        <dbReference type="SAM" id="Phobius"/>
    </source>
</evidence>